<keyword evidence="4 19" id="KW-0812">Transmembrane</keyword>
<sequence>MRRSHSGKSVVNKYLSILILNIFFTFSGGYGYEPLPSTSHNTMEDENERMTEELKDKIHALKSLSIDIGTEVKYQDKMLKGMDDDFDRTSGSLSGSVARVLRLAKAGHNYYILYLFVFSIAVFFVLWIILKFK</sequence>
<evidence type="ECO:0000256" key="10">
    <source>
        <dbReference type="ARBA" id="ARBA00023054"/>
    </source>
</evidence>
<keyword evidence="8 19" id="KW-1133">Transmembrane helix</keyword>
<feature type="domain" description="T-SNARE coiled-coil homology" evidence="20">
    <location>
        <begin position="41"/>
        <end position="103"/>
    </location>
</feature>
<evidence type="ECO:0000256" key="2">
    <source>
        <dbReference type="ARBA" id="ARBA00022448"/>
    </source>
</evidence>
<evidence type="ECO:0000256" key="6">
    <source>
        <dbReference type="ARBA" id="ARBA00022892"/>
    </source>
</evidence>
<keyword evidence="3" id="KW-0597">Phosphoprotein</keyword>
<feature type="non-terminal residue" evidence="21">
    <location>
        <position position="1"/>
    </location>
</feature>
<evidence type="ECO:0000256" key="3">
    <source>
        <dbReference type="ARBA" id="ARBA00022553"/>
    </source>
</evidence>
<dbReference type="Proteomes" id="UP000670152">
    <property type="component" value="Unassembled WGS sequence"/>
</dbReference>
<evidence type="ECO:0000256" key="1">
    <source>
        <dbReference type="ARBA" id="ARBA00004389"/>
    </source>
</evidence>
<keyword evidence="6" id="KW-0931">ER-Golgi transport</keyword>
<evidence type="ECO:0000313" key="22">
    <source>
        <dbReference type="Proteomes" id="UP000670152"/>
    </source>
</evidence>
<feature type="transmembrane region" description="Helical" evidence="19">
    <location>
        <begin position="12"/>
        <end position="32"/>
    </location>
</feature>
<gene>
    <name evidence="21" type="primary">Bet1</name>
    <name evidence="21" type="ORF">G6Z77_0008369</name>
</gene>
<evidence type="ECO:0000256" key="4">
    <source>
        <dbReference type="ARBA" id="ARBA00022692"/>
    </source>
</evidence>
<evidence type="ECO:0000256" key="5">
    <source>
        <dbReference type="ARBA" id="ARBA00022824"/>
    </source>
</evidence>
<dbReference type="EMBL" id="JAANIB010003364">
    <property type="protein sequence ID" value="KAG5337751.1"/>
    <property type="molecule type" value="Genomic_DNA"/>
</dbReference>
<keyword evidence="11 19" id="KW-0472">Membrane</keyword>
<dbReference type="GO" id="GO:0005789">
    <property type="term" value="C:endoplasmic reticulum membrane"/>
    <property type="evidence" value="ECO:0007669"/>
    <property type="project" value="UniProtKB-SubCell"/>
</dbReference>
<dbReference type="PANTHER" id="PTHR12791">
    <property type="entry name" value="GOLGI SNARE BET1-RELATED"/>
    <property type="match status" value="1"/>
</dbReference>
<evidence type="ECO:0000256" key="12">
    <source>
        <dbReference type="ARBA" id="ARBA00024188"/>
    </source>
</evidence>
<feature type="transmembrane region" description="Helical" evidence="19">
    <location>
        <begin position="111"/>
        <end position="130"/>
    </location>
</feature>
<comment type="caution">
    <text evidence="21">The sequence shown here is derived from an EMBL/GenBank/DDBJ whole genome shotgun (WGS) entry which is preliminary data.</text>
</comment>
<proteinExistence type="inferred from homology"/>
<comment type="subcellular location">
    <subcellularLocation>
        <location evidence="14">Endomembrane system</location>
        <topology evidence="14">Single-pass type IV membrane protein</topology>
    </subcellularLocation>
    <subcellularLocation>
        <location evidence="1">Endoplasmic reticulum membrane</location>
        <topology evidence="1">Single-pass membrane protein</topology>
    </subcellularLocation>
    <subcellularLocation>
        <location evidence="12">Golgi apparatus</location>
        <location evidence="12">cis-Golgi network membrane</location>
    </subcellularLocation>
</comment>
<keyword evidence="5" id="KW-0256">Endoplasmic reticulum</keyword>
<dbReference type="InterPro" id="IPR000727">
    <property type="entry name" value="T_SNARE_dom"/>
</dbReference>
<comment type="similarity">
    <text evidence="13">Belongs to the BET1 family.</text>
</comment>
<keyword evidence="7" id="KW-0653">Protein transport</keyword>
<evidence type="ECO:0000256" key="17">
    <source>
        <dbReference type="ARBA" id="ARBA00071590"/>
    </source>
</evidence>
<evidence type="ECO:0000256" key="9">
    <source>
        <dbReference type="ARBA" id="ARBA00023034"/>
    </source>
</evidence>
<keyword evidence="22" id="KW-1185">Reference proteome</keyword>
<evidence type="ECO:0000256" key="8">
    <source>
        <dbReference type="ARBA" id="ARBA00022989"/>
    </source>
</evidence>
<dbReference type="SMART" id="SM00397">
    <property type="entry name" value="t_SNARE"/>
    <property type="match status" value="1"/>
</dbReference>
<dbReference type="InterPro" id="IPR039899">
    <property type="entry name" value="BET1_SNARE"/>
</dbReference>
<accession>A0A836K1W6</accession>
<keyword evidence="9" id="KW-0333">Golgi apparatus</keyword>
<feature type="non-terminal residue" evidence="21">
    <location>
        <position position="133"/>
    </location>
</feature>
<keyword evidence="10" id="KW-0175">Coiled coil</keyword>
<organism evidence="21 22">
    <name type="scientific">Acromyrmex heyeri</name>
    <dbReference type="NCBI Taxonomy" id="230685"/>
    <lineage>
        <taxon>Eukaryota</taxon>
        <taxon>Metazoa</taxon>
        <taxon>Ecdysozoa</taxon>
        <taxon>Arthropoda</taxon>
        <taxon>Hexapoda</taxon>
        <taxon>Insecta</taxon>
        <taxon>Pterygota</taxon>
        <taxon>Neoptera</taxon>
        <taxon>Endopterygota</taxon>
        <taxon>Hymenoptera</taxon>
        <taxon>Apocrita</taxon>
        <taxon>Aculeata</taxon>
        <taxon>Formicoidea</taxon>
        <taxon>Formicidae</taxon>
        <taxon>Myrmicinae</taxon>
        <taxon>Acromyrmex</taxon>
    </lineage>
</organism>
<evidence type="ECO:0000256" key="16">
    <source>
        <dbReference type="ARBA" id="ARBA00063965"/>
    </source>
</evidence>
<evidence type="ECO:0000256" key="14">
    <source>
        <dbReference type="ARBA" id="ARBA00046280"/>
    </source>
</evidence>
<evidence type="ECO:0000313" key="21">
    <source>
        <dbReference type="EMBL" id="KAG5337751.1"/>
    </source>
</evidence>
<name>A0A836K1W6_9HYME</name>
<dbReference type="AlphaFoldDB" id="A0A836K1W6"/>
<dbReference type="GO" id="GO:0015031">
    <property type="term" value="P:protein transport"/>
    <property type="evidence" value="ECO:0007669"/>
    <property type="project" value="UniProtKB-KW"/>
</dbReference>
<dbReference type="PROSITE" id="PS50192">
    <property type="entry name" value="T_SNARE"/>
    <property type="match status" value="1"/>
</dbReference>
<dbReference type="OrthoDB" id="261831at2759"/>
<evidence type="ECO:0000256" key="18">
    <source>
        <dbReference type="ARBA" id="ARBA00077825"/>
    </source>
</evidence>
<evidence type="ECO:0000256" key="11">
    <source>
        <dbReference type="ARBA" id="ARBA00023136"/>
    </source>
</evidence>
<reference evidence="21 22" key="1">
    <citation type="submission" date="2020-02" db="EMBL/GenBank/DDBJ databases">
        <title>Relaxed selection underlies rapid genomic changes in the transitions from sociality to social parasitism in ants.</title>
        <authorList>
            <person name="Bi X."/>
        </authorList>
    </citation>
    <scope>NUCLEOTIDE SEQUENCE [LARGE SCALE GENOMIC DNA]</scope>
    <source>
        <strain evidence="21">BGI-DK2014b</strain>
        <tissue evidence="21">Whole body</tissue>
    </source>
</reference>
<keyword evidence="2" id="KW-0813">Transport</keyword>
<evidence type="ECO:0000259" key="20">
    <source>
        <dbReference type="PROSITE" id="PS50192"/>
    </source>
</evidence>
<evidence type="ECO:0000256" key="15">
    <source>
        <dbReference type="ARBA" id="ARBA00054011"/>
    </source>
</evidence>
<comment type="subunit">
    <text evidence="16">Interacts with SNARE complex members GOSR2, SEC22B and STX5. Interacts with LMAN1/ERGIC53. Interacts with STX17.</text>
</comment>
<evidence type="ECO:0000256" key="7">
    <source>
        <dbReference type="ARBA" id="ARBA00022927"/>
    </source>
</evidence>
<dbReference type="CDD" id="cd15853">
    <property type="entry name" value="SNARE_Bet1"/>
    <property type="match status" value="1"/>
</dbReference>
<evidence type="ECO:0000256" key="13">
    <source>
        <dbReference type="ARBA" id="ARBA00037962"/>
    </source>
</evidence>
<protein>
    <recommendedName>
        <fullName evidence="17">BET1 homolog</fullName>
    </recommendedName>
    <alternativeName>
        <fullName evidence="18">Golgi vesicular membrane-trafficking protein p18</fullName>
    </alternativeName>
</protein>
<dbReference type="GO" id="GO:0016192">
    <property type="term" value="P:vesicle-mediated transport"/>
    <property type="evidence" value="ECO:0007669"/>
    <property type="project" value="UniProtKB-KW"/>
</dbReference>
<evidence type="ECO:0000256" key="19">
    <source>
        <dbReference type="SAM" id="Phobius"/>
    </source>
</evidence>
<dbReference type="GO" id="GO:0005794">
    <property type="term" value="C:Golgi apparatus"/>
    <property type="evidence" value="ECO:0007669"/>
    <property type="project" value="UniProtKB-SubCell"/>
</dbReference>
<dbReference type="Gene3D" id="1.20.5.110">
    <property type="match status" value="1"/>
</dbReference>
<comment type="function">
    <text evidence="15">Required for vesicular transport from the ER to the Golgi complex. Functions as a SNARE involved in the docking process of ER-derived vesicles with the cis-Golgi membrane.</text>
</comment>
<dbReference type="FunFam" id="1.20.5.110:FF:000026">
    <property type="entry name" value="BET1 homolog"/>
    <property type="match status" value="1"/>
</dbReference>
<dbReference type="SUPFAM" id="SSF58038">
    <property type="entry name" value="SNARE fusion complex"/>
    <property type="match status" value="1"/>
</dbReference>